<dbReference type="RefSeq" id="WP_209749474.1">
    <property type="nucleotide sequence ID" value="NZ_JBHSMH010000044.1"/>
</dbReference>
<proteinExistence type="predicted"/>
<feature type="transmembrane region" description="Helical" evidence="1">
    <location>
        <begin position="6"/>
        <end position="26"/>
    </location>
</feature>
<feature type="transmembrane region" description="Helical" evidence="1">
    <location>
        <begin position="33"/>
        <end position="51"/>
    </location>
</feature>
<dbReference type="Proteomes" id="UP001596105">
    <property type="component" value="Unassembled WGS sequence"/>
</dbReference>
<keyword evidence="3" id="KW-1185">Reference proteome</keyword>
<accession>A0ABW0LX46</accession>
<feature type="transmembrane region" description="Helical" evidence="1">
    <location>
        <begin position="162"/>
        <end position="185"/>
    </location>
</feature>
<name>A0ABW0LX46_9BACL</name>
<dbReference type="EMBL" id="JBHSMH010000044">
    <property type="protein sequence ID" value="MFC5469931.1"/>
    <property type="molecule type" value="Genomic_DNA"/>
</dbReference>
<feature type="transmembrane region" description="Helical" evidence="1">
    <location>
        <begin position="191"/>
        <end position="211"/>
    </location>
</feature>
<protein>
    <submittedName>
        <fullName evidence="2">Uncharacterized protein</fullName>
    </submittedName>
</protein>
<gene>
    <name evidence="2" type="ORF">ACFPPD_14450</name>
</gene>
<evidence type="ECO:0000256" key="1">
    <source>
        <dbReference type="SAM" id="Phobius"/>
    </source>
</evidence>
<organism evidence="2 3">
    <name type="scientific">Cohnella suwonensis</name>
    <dbReference type="NCBI Taxonomy" id="696072"/>
    <lineage>
        <taxon>Bacteria</taxon>
        <taxon>Bacillati</taxon>
        <taxon>Bacillota</taxon>
        <taxon>Bacilli</taxon>
        <taxon>Bacillales</taxon>
        <taxon>Paenibacillaceae</taxon>
        <taxon>Cohnella</taxon>
    </lineage>
</organism>
<feature type="transmembrane region" description="Helical" evidence="1">
    <location>
        <begin position="124"/>
        <end position="141"/>
    </location>
</feature>
<sequence length="218" mass="24757">MGDFLLDFSVNTYEAFTVYVLIMALFRFPIRSHLSYAILASAIMAQSSYLMRLVFHLYSYTSLVMLLLFIVLFWLLFRVHPFYSLLMTVTGYLVYIVIQATLMLVLQIWFSLEEIVTPLIHVKMMQTGCASITLILALWVNQKRLGFSFVPEGSRIKLKLTSLNLMLLLVSIAASLLITGAANLFLSGGMLMSLIIALCLLTILIIMNLAYRREMADD</sequence>
<comment type="caution">
    <text evidence="2">The sequence shown here is derived from an EMBL/GenBank/DDBJ whole genome shotgun (WGS) entry which is preliminary data.</text>
</comment>
<keyword evidence="1" id="KW-1133">Transmembrane helix</keyword>
<evidence type="ECO:0000313" key="2">
    <source>
        <dbReference type="EMBL" id="MFC5469931.1"/>
    </source>
</evidence>
<keyword evidence="1" id="KW-0812">Transmembrane</keyword>
<feature type="transmembrane region" description="Helical" evidence="1">
    <location>
        <begin position="57"/>
        <end position="77"/>
    </location>
</feature>
<feature type="transmembrane region" description="Helical" evidence="1">
    <location>
        <begin position="89"/>
        <end position="112"/>
    </location>
</feature>
<reference evidence="3" key="1">
    <citation type="journal article" date="2019" name="Int. J. Syst. Evol. Microbiol.">
        <title>The Global Catalogue of Microorganisms (GCM) 10K type strain sequencing project: providing services to taxonomists for standard genome sequencing and annotation.</title>
        <authorList>
            <consortium name="The Broad Institute Genomics Platform"/>
            <consortium name="The Broad Institute Genome Sequencing Center for Infectious Disease"/>
            <person name="Wu L."/>
            <person name="Ma J."/>
        </authorList>
    </citation>
    <scope>NUCLEOTIDE SEQUENCE [LARGE SCALE GENOMIC DNA]</scope>
    <source>
        <strain evidence="3">CCUG 57113</strain>
    </source>
</reference>
<keyword evidence="1" id="KW-0472">Membrane</keyword>
<evidence type="ECO:0000313" key="3">
    <source>
        <dbReference type="Proteomes" id="UP001596105"/>
    </source>
</evidence>